<dbReference type="Proteomes" id="UP000266089">
    <property type="component" value="Unassembled WGS sequence"/>
</dbReference>
<dbReference type="KEGG" id="mtai:Mtai_v1c28310"/>
<organism evidence="2 3">
    <name type="scientific">Meiothermus taiwanensis</name>
    <dbReference type="NCBI Taxonomy" id="172827"/>
    <lineage>
        <taxon>Bacteria</taxon>
        <taxon>Thermotogati</taxon>
        <taxon>Deinococcota</taxon>
        <taxon>Deinococci</taxon>
        <taxon>Thermales</taxon>
        <taxon>Thermaceae</taxon>
        <taxon>Meiothermus</taxon>
    </lineage>
</organism>
<gene>
    <name evidence="2" type="ORF">Mcate_01423</name>
</gene>
<sequence>MRRKNLFFFTLGAGLVASGLWGLSVGPLTSFSAGTPIKSAEVNANFSTLRSAIEALEAPIGVSRLSIGGTIGDGKVIKAQGGNLVWADDATGGVSFGVDLTGNSTTNPGLRVLNNATAGTGIQGEVATTGYGVLGKAGGSGIGVRGEAVTALGAGVEGFVPGTGWGVRGITNGSGIGVEGRSQGLGVGVSARAVSGGTALLIEGPIAVPNNINRPAFLHTATTGNINASRTTLDNPMTNNDPDAILIVTHVSSGADPFINAPIGVSYDSGAGRWRIFRADGNNMPDGAKFNVLVIKQR</sequence>
<evidence type="ECO:0000313" key="2">
    <source>
        <dbReference type="EMBL" id="RIH77170.1"/>
    </source>
</evidence>
<name>A0A399E3E7_9DEIN</name>
<dbReference type="RefSeq" id="WP_027888670.1">
    <property type="nucleotide sequence ID" value="NZ_JBHSXZ010000020.1"/>
</dbReference>
<reference evidence="2 3" key="1">
    <citation type="submission" date="2018-08" db="EMBL/GenBank/DDBJ databases">
        <title>Meiothermus cateniformans JCM 15151 genome sequencing project.</title>
        <authorList>
            <person name="Da Costa M.S."/>
            <person name="Albuquerque L."/>
            <person name="Raposo P."/>
            <person name="Froufe H.J.C."/>
            <person name="Barroso C.S."/>
            <person name="Egas C."/>
        </authorList>
    </citation>
    <scope>NUCLEOTIDE SEQUENCE [LARGE SCALE GENOMIC DNA]</scope>
    <source>
        <strain evidence="2 3">JCM 15151</strain>
    </source>
</reference>
<dbReference type="OrthoDB" id="25829at2"/>
<dbReference type="EMBL" id="QWKX01000030">
    <property type="protein sequence ID" value="RIH77170.1"/>
    <property type="molecule type" value="Genomic_DNA"/>
</dbReference>
<dbReference type="Pfam" id="PF24249">
    <property type="entry name" value="DUF7452"/>
    <property type="match status" value="1"/>
</dbReference>
<evidence type="ECO:0000313" key="3">
    <source>
        <dbReference type="Proteomes" id="UP000266089"/>
    </source>
</evidence>
<evidence type="ECO:0000259" key="1">
    <source>
        <dbReference type="Pfam" id="PF24249"/>
    </source>
</evidence>
<feature type="domain" description="DUF7452" evidence="1">
    <location>
        <begin position="213"/>
        <end position="294"/>
    </location>
</feature>
<protein>
    <recommendedName>
        <fullName evidence="1">DUF7452 domain-containing protein</fullName>
    </recommendedName>
</protein>
<proteinExistence type="predicted"/>
<dbReference type="AlphaFoldDB" id="A0A399E3E7"/>
<dbReference type="InterPro" id="IPR055875">
    <property type="entry name" value="DUF7452"/>
</dbReference>
<accession>A0A399E3E7</accession>
<comment type="caution">
    <text evidence="2">The sequence shown here is derived from an EMBL/GenBank/DDBJ whole genome shotgun (WGS) entry which is preliminary data.</text>
</comment>